<dbReference type="SMART" id="SM00292">
    <property type="entry name" value="BRCT"/>
    <property type="match status" value="1"/>
</dbReference>
<dbReference type="InterPro" id="IPR036420">
    <property type="entry name" value="BRCT_dom_sf"/>
</dbReference>
<dbReference type="PANTHER" id="PTHR47776">
    <property type="entry name" value="F5A8.9 PROTEIN"/>
    <property type="match status" value="1"/>
</dbReference>
<evidence type="ECO:0000259" key="1">
    <source>
        <dbReference type="PROSITE" id="PS50172"/>
    </source>
</evidence>
<dbReference type="KEGG" id="qsa:O6P43_005593"/>
<accession>A0AAD7VH68</accession>
<keyword evidence="3" id="KW-1185">Reference proteome</keyword>
<protein>
    <submittedName>
        <fullName evidence="2">BRCT domain-containing protein</fullName>
    </submittedName>
</protein>
<dbReference type="Gene3D" id="3.40.50.10190">
    <property type="entry name" value="BRCT domain"/>
    <property type="match status" value="1"/>
</dbReference>
<sequence>MEDDRLQHLLTSRRNQSEESVVCPIQGMESVVVTVSGYHGSERFNLIKLIAYSGANYVGAMSRSIMHLVCWKFEAKKYNLAKKFKTVIVNHRWIEDCINEGKRIPKHSYTLQRIFVLSMENASRYLIYQSKNWLRRIWARIQGQVVDIACK</sequence>
<feature type="domain" description="BRCT" evidence="1">
    <location>
        <begin position="28"/>
        <end position="111"/>
    </location>
</feature>
<reference evidence="2" key="1">
    <citation type="journal article" date="2023" name="Science">
        <title>Elucidation of the pathway for biosynthesis of saponin adjuvants from the soapbark tree.</title>
        <authorList>
            <person name="Reed J."/>
            <person name="Orme A."/>
            <person name="El-Demerdash A."/>
            <person name="Owen C."/>
            <person name="Martin L.B.B."/>
            <person name="Misra R.C."/>
            <person name="Kikuchi S."/>
            <person name="Rejzek M."/>
            <person name="Martin A.C."/>
            <person name="Harkess A."/>
            <person name="Leebens-Mack J."/>
            <person name="Louveau T."/>
            <person name="Stephenson M.J."/>
            <person name="Osbourn A."/>
        </authorList>
    </citation>
    <scope>NUCLEOTIDE SEQUENCE</scope>
    <source>
        <strain evidence="2">S10</strain>
    </source>
</reference>
<organism evidence="2 3">
    <name type="scientific">Quillaja saponaria</name>
    <name type="common">Soap bark tree</name>
    <dbReference type="NCBI Taxonomy" id="32244"/>
    <lineage>
        <taxon>Eukaryota</taxon>
        <taxon>Viridiplantae</taxon>
        <taxon>Streptophyta</taxon>
        <taxon>Embryophyta</taxon>
        <taxon>Tracheophyta</taxon>
        <taxon>Spermatophyta</taxon>
        <taxon>Magnoliopsida</taxon>
        <taxon>eudicotyledons</taxon>
        <taxon>Gunneridae</taxon>
        <taxon>Pentapetalae</taxon>
        <taxon>rosids</taxon>
        <taxon>fabids</taxon>
        <taxon>Fabales</taxon>
        <taxon>Quillajaceae</taxon>
        <taxon>Quillaja</taxon>
    </lineage>
</organism>
<dbReference type="PROSITE" id="PS50172">
    <property type="entry name" value="BRCT"/>
    <property type="match status" value="1"/>
</dbReference>
<gene>
    <name evidence="2" type="ORF">O6P43_005593</name>
</gene>
<dbReference type="InterPro" id="IPR001357">
    <property type="entry name" value="BRCT_dom"/>
</dbReference>
<proteinExistence type="predicted"/>
<comment type="caution">
    <text evidence="2">The sequence shown here is derived from an EMBL/GenBank/DDBJ whole genome shotgun (WGS) entry which is preliminary data.</text>
</comment>
<dbReference type="Proteomes" id="UP001163823">
    <property type="component" value="Chromosome 3"/>
</dbReference>
<dbReference type="PANTHER" id="PTHR47776:SF2">
    <property type="entry name" value="RING-TYPE E3 UBIQUITIN TRANSFERASE BRCA1"/>
    <property type="match status" value="1"/>
</dbReference>
<name>A0AAD7VH68_QUISA</name>
<dbReference type="AlphaFoldDB" id="A0AAD7VH68"/>
<dbReference type="Pfam" id="PF12738">
    <property type="entry name" value="PTCB-BRCT"/>
    <property type="match status" value="1"/>
</dbReference>
<dbReference type="SUPFAM" id="SSF52113">
    <property type="entry name" value="BRCT domain"/>
    <property type="match status" value="1"/>
</dbReference>
<dbReference type="EMBL" id="JARAOO010000003">
    <property type="protein sequence ID" value="KAJ7975711.1"/>
    <property type="molecule type" value="Genomic_DNA"/>
</dbReference>
<evidence type="ECO:0000313" key="2">
    <source>
        <dbReference type="EMBL" id="KAJ7975711.1"/>
    </source>
</evidence>
<evidence type="ECO:0000313" key="3">
    <source>
        <dbReference type="Proteomes" id="UP001163823"/>
    </source>
</evidence>